<organism evidence="11 12">
    <name type="scientific">Wickerhamomyces pijperi</name>
    <name type="common">Yeast</name>
    <name type="synonym">Pichia pijperi</name>
    <dbReference type="NCBI Taxonomy" id="599730"/>
    <lineage>
        <taxon>Eukaryota</taxon>
        <taxon>Fungi</taxon>
        <taxon>Dikarya</taxon>
        <taxon>Ascomycota</taxon>
        <taxon>Saccharomycotina</taxon>
        <taxon>Saccharomycetes</taxon>
        <taxon>Phaffomycetales</taxon>
        <taxon>Wickerhamomycetaceae</taxon>
        <taxon>Wickerhamomyces</taxon>
    </lineage>
</organism>
<comment type="similarity">
    <text evidence="1">Belongs to the AB hydrolase superfamily. AB hydrolase 2 family.</text>
</comment>
<evidence type="ECO:0000259" key="10">
    <source>
        <dbReference type="Pfam" id="PF02230"/>
    </source>
</evidence>
<comment type="caution">
    <text evidence="11">The sequence shown here is derived from an EMBL/GenBank/DDBJ whole genome shotgun (WGS) entry which is preliminary data.</text>
</comment>
<keyword evidence="12" id="KW-1185">Reference proteome</keyword>
<reference evidence="11" key="1">
    <citation type="journal article" date="2021" name="Open Biol.">
        <title>Shared evolutionary footprints suggest mitochondrial oxidative damage underlies multiple complex I losses in fungi.</title>
        <authorList>
            <person name="Schikora-Tamarit M.A."/>
            <person name="Marcet-Houben M."/>
            <person name="Nosek J."/>
            <person name="Gabaldon T."/>
        </authorList>
    </citation>
    <scope>NUCLEOTIDE SEQUENCE</scope>
    <source>
        <strain evidence="11">CBS2887</strain>
    </source>
</reference>
<comment type="catalytic activity">
    <reaction evidence="9">
        <text>S-hexadecanoyl-L-cysteinyl-[protein] + H2O = L-cysteinyl-[protein] + hexadecanoate + H(+)</text>
        <dbReference type="Rhea" id="RHEA:19233"/>
        <dbReference type="Rhea" id="RHEA-COMP:10131"/>
        <dbReference type="Rhea" id="RHEA-COMP:11032"/>
        <dbReference type="ChEBI" id="CHEBI:7896"/>
        <dbReference type="ChEBI" id="CHEBI:15377"/>
        <dbReference type="ChEBI" id="CHEBI:15378"/>
        <dbReference type="ChEBI" id="CHEBI:29950"/>
        <dbReference type="ChEBI" id="CHEBI:74151"/>
        <dbReference type="EC" id="3.1.2.22"/>
    </reaction>
</comment>
<dbReference type="GO" id="GO:0008474">
    <property type="term" value="F:palmitoyl-(protein) hydrolase activity"/>
    <property type="evidence" value="ECO:0007669"/>
    <property type="project" value="UniProtKB-EC"/>
</dbReference>
<name>A0A9P8Q4A2_WICPI</name>
<dbReference type="GO" id="GO:0052689">
    <property type="term" value="F:carboxylic ester hydrolase activity"/>
    <property type="evidence" value="ECO:0007669"/>
    <property type="project" value="UniProtKB-KW"/>
</dbReference>
<evidence type="ECO:0000256" key="8">
    <source>
        <dbReference type="ARBA" id="ARBA00031195"/>
    </source>
</evidence>
<evidence type="ECO:0000256" key="3">
    <source>
        <dbReference type="ARBA" id="ARBA00014923"/>
    </source>
</evidence>
<sequence>MSAISALRIPSRTVKPTASIIFIHGLGDTGHGWKFLSDLARRSSEFDHINFIFPNAPVVPVAVNNNYEMPSWFNIYQFGGAGTKHDFEGYLKSVDVAKQLIKEQIDNGVSPERIILGGFSQGGAVSLGALTTLDFKIGGFIPLSAPIVQFLELISDPVRYNSINLETPVFHGQGLSDPIVNNESGDKGSAFFKEKLGYKKYHYETYPGLDHSVNNEELG</sequence>
<keyword evidence="5" id="KW-0378">Hydrolase</keyword>
<evidence type="ECO:0000256" key="5">
    <source>
        <dbReference type="ARBA" id="ARBA00022801"/>
    </source>
</evidence>
<protein>
    <recommendedName>
        <fullName evidence="3">Acyl-protein thioesterase 1</fullName>
        <ecNumber evidence="2">3.1.2.22</ecNumber>
    </recommendedName>
    <alternativeName>
        <fullName evidence="8">Palmitoyl-protein hydrolase</fullName>
    </alternativeName>
</protein>
<dbReference type="GO" id="GO:0006631">
    <property type="term" value="P:fatty acid metabolic process"/>
    <property type="evidence" value="ECO:0007669"/>
    <property type="project" value="UniProtKB-KW"/>
</dbReference>
<dbReference type="Pfam" id="PF02230">
    <property type="entry name" value="Abhydrolase_2"/>
    <property type="match status" value="1"/>
</dbReference>
<gene>
    <name evidence="11" type="ORF">WICPIJ_006544</name>
</gene>
<dbReference type="Gene3D" id="3.40.50.1820">
    <property type="entry name" value="alpha/beta hydrolase"/>
    <property type="match status" value="1"/>
</dbReference>
<dbReference type="AlphaFoldDB" id="A0A9P8Q4A2"/>
<dbReference type="Proteomes" id="UP000774326">
    <property type="component" value="Unassembled WGS sequence"/>
</dbReference>
<reference evidence="11" key="2">
    <citation type="submission" date="2021-01" db="EMBL/GenBank/DDBJ databases">
        <authorList>
            <person name="Schikora-Tamarit M.A."/>
        </authorList>
    </citation>
    <scope>NUCLEOTIDE SEQUENCE</scope>
    <source>
        <strain evidence="11">CBS2887</strain>
    </source>
</reference>
<dbReference type="InterPro" id="IPR050565">
    <property type="entry name" value="LYPA1-2/EST-like"/>
</dbReference>
<dbReference type="PANTHER" id="PTHR10655:SF17">
    <property type="entry name" value="LYSOPHOSPHOLIPASE-LIKE PROTEIN 1"/>
    <property type="match status" value="1"/>
</dbReference>
<evidence type="ECO:0000256" key="4">
    <source>
        <dbReference type="ARBA" id="ARBA00022487"/>
    </source>
</evidence>
<dbReference type="OrthoDB" id="2418081at2759"/>
<dbReference type="SUPFAM" id="SSF53474">
    <property type="entry name" value="alpha/beta-Hydrolases"/>
    <property type="match status" value="1"/>
</dbReference>
<evidence type="ECO:0000256" key="6">
    <source>
        <dbReference type="ARBA" id="ARBA00022832"/>
    </source>
</evidence>
<evidence type="ECO:0000256" key="1">
    <source>
        <dbReference type="ARBA" id="ARBA00006499"/>
    </source>
</evidence>
<dbReference type="InterPro" id="IPR003140">
    <property type="entry name" value="PLipase/COase/thioEstase"/>
</dbReference>
<dbReference type="InterPro" id="IPR029058">
    <property type="entry name" value="AB_hydrolase_fold"/>
</dbReference>
<dbReference type="EMBL" id="JAEUBG010003672">
    <property type="protein sequence ID" value="KAH3682514.1"/>
    <property type="molecule type" value="Genomic_DNA"/>
</dbReference>
<keyword evidence="6" id="KW-0443">Lipid metabolism</keyword>
<dbReference type="PANTHER" id="PTHR10655">
    <property type="entry name" value="LYSOPHOSPHOLIPASE-RELATED"/>
    <property type="match status" value="1"/>
</dbReference>
<evidence type="ECO:0000256" key="9">
    <source>
        <dbReference type="ARBA" id="ARBA00047337"/>
    </source>
</evidence>
<proteinExistence type="inferred from homology"/>
<accession>A0A9P8Q4A2</accession>
<comment type="function">
    <text evidence="7">Hydrolyzes fatty acids from S-acylated cysteine residues in proteins with a strong preference for palmitoylated G-alpha proteins over other acyl substrates. Mediates the deacylation of G-alpha proteins such as GPA1 in vivo, but has weak or no activity toward palmitoylated Ras proteins. Has weak lysophospholipase activity in vitro; however such activity may not exist in vivo.</text>
</comment>
<keyword evidence="4" id="KW-0719">Serine esterase</keyword>
<keyword evidence="6" id="KW-0276">Fatty acid metabolism</keyword>
<dbReference type="GO" id="GO:0005737">
    <property type="term" value="C:cytoplasm"/>
    <property type="evidence" value="ECO:0007669"/>
    <property type="project" value="TreeGrafter"/>
</dbReference>
<evidence type="ECO:0000256" key="2">
    <source>
        <dbReference type="ARBA" id="ARBA00012423"/>
    </source>
</evidence>
<evidence type="ECO:0000313" key="11">
    <source>
        <dbReference type="EMBL" id="KAH3682514.1"/>
    </source>
</evidence>
<feature type="domain" description="Phospholipase/carboxylesterase/thioesterase" evidence="10">
    <location>
        <begin position="8"/>
        <end position="218"/>
    </location>
</feature>
<evidence type="ECO:0000313" key="12">
    <source>
        <dbReference type="Proteomes" id="UP000774326"/>
    </source>
</evidence>
<evidence type="ECO:0000256" key="7">
    <source>
        <dbReference type="ARBA" id="ARBA00029392"/>
    </source>
</evidence>
<dbReference type="EC" id="3.1.2.22" evidence="2"/>